<dbReference type="GO" id="GO:0005634">
    <property type="term" value="C:nucleus"/>
    <property type="evidence" value="ECO:0007669"/>
    <property type="project" value="TreeGrafter"/>
</dbReference>
<keyword evidence="5 7" id="KW-0460">Magnesium</keyword>
<evidence type="ECO:0000259" key="9">
    <source>
        <dbReference type="Pfam" id="PF02878"/>
    </source>
</evidence>
<dbReference type="SUPFAM" id="SSF53738">
    <property type="entry name" value="Phosphoglucomutase, first 3 domains"/>
    <property type="match status" value="3"/>
</dbReference>
<dbReference type="InterPro" id="IPR005845">
    <property type="entry name" value="A-D-PHexomutase_a/b/a-II"/>
</dbReference>
<keyword evidence="4 7" id="KW-0479">Metal-binding</keyword>
<feature type="domain" description="Alpha-D-phosphohexomutase alpha/beta/alpha" evidence="9">
    <location>
        <begin position="21"/>
        <end position="150"/>
    </location>
</feature>
<dbReference type="PANTHER" id="PTHR45745:SF1">
    <property type="entry name" value="PHOSPHOGLUCOMUTASE 2B-RELATED"/>
    <property type="match status" value="1"/>
</dbReference>
<dbReference type="Pfam" id="PF02878">
    <property type="entry name" value="PGM_PMM_I"/>
    <property type="match status" value="1"/>
</dbReference>
<dbReference type="GO" id="GO:0008973">
    <property type="term" value="F:phosphopentomutase activity"/>
    <property type="evidence" value="ECO:0007669"/>
    <property type="project" value="TreeGrafter"/>
</dbReference>
<dbReference type="GO" id="GO:0000287">
    <property type="term" value="F:magnesium ion binding"/>
    <property type="evidence" value="ECO:0007669"/>
    <property type="project" value="InterPro"/>
</dbReference>
<dbReference type="InterPro" id="IPR005841">
    <property type="entry name" value="Alpha-D-phosphohexomutase_SF"/>
</dbReference>
<dbReference type="EnsemblMetazoa" id="MESCA006544-RA">
    <property type="protein sequence ID" value="MESCA006544-PA"/>
    <property type="gene ID" value="MESCA006544"/>
</dbReference>
<keyword evidence="3" id="KW-0597">Phosphoprotein</keyword>
<organism evidence="12 13">
    <name type="scientific">Megaselia scalaris</name>
    <name type="common">Humpbacked fly</name>
    <name type="synonym">Phora scalaris</name>
    <dbReference type="NCBI Taxonomy" id="36166"/>
    <lineage>
        <taxon>Eukaryota</taxon>
        <taxon>Metazoa</taxon>
        <taxon>Ecdysozoa</taxon>
        <taxon>Arthropoda</taxon>
        <taxon>Hexapoda</taxon>
        <taxon>Insecta</taxon>
        <taxon>Pterygota</taxon>
        <taxon>Neoptera</taxon>
        <taxon>Endopterygota</taxon>
        <taxon>Diptera</taxon>
        <taxon>Brachycera</taxon>
        <taxon>Muscomorpha</taxon>
        <taxon>Platypezoidea</taxon>
        <taxon>Phoridae</taxon>
        <taxon>Megaseliini</taxon>
        <taxon>Megaselia</taxon>
    </lineage>
</organism>
<name>T1GS93_MEGSC</name>
<dbReference type="CDD" id="cd05799">
    <property type="entry name" value="PGM2"/>
    <property type="match status" value="1"/>
</dbReference>
<evidence type="ECO:0000313" key="12">
    <source>
        <dbReference type="EnsemblMetazoa" id="MESCA006544-PA"/>
    </source>
</evidence>
<dbReference type="GO" id="GO:0005975">
    <property type="term" value="P:carbohydrate metabolic process"/>
    <property type="evidence" value="ECO:0007669"/>
    <property type="project" value="InterPro"/>
</dbReference>
<dbReference type="OMA" id="GYCVDPE"/>
<dbReference type="InterPro" id="IPR016055">
    <property type="entry name" value="A-D-PHexomutase_a/b/a-I/II/III"/>
</dbReference>
<evidence type="ECO:0000259" key="11">
    <source>
        <dbReference type="Pfam" id="PF02880"/>
    </source>
</evidence>
<protein>
    <recommendedName>
        <fullName evidence="14">Phosphoglucomutase-2</fullName>
    </recommendedName>
</protein>
<dbReference type="SUPFAM" id="SSF55957">
    <property type="entry name" value="Phosphoglucomutase, C-terminal domain"/>
    <property type="match status" value="1"/>
</dbReference>
<dbReference type="STRING" id="36166.T1GS93"/>
<evidence type="ECO:0000256" key="5">
    <source>
        <dbReference type="ARBA" id="ARBA00022842"/>
    </source>
</evidence>
<dbReference type="InterPro" id="IPR016066">
    <property type="entry name" value="A-D-PHexomutase_CS"/>
</dbReference>
<dbReference type="AlphaFoldDB" id="T1GS93"/>
<dbReference type="Gene3D" id="3.40.120.10">
    <property type="entry name" value="Alpha-D-Glucose-1,6-Bisphosphate, subunit A, domain 3"/>
    <property type="match status" value="3"/>
</dbReference>
<accession>T1GS93</accession>
<reference evidence="12" key="2">
    <citation type="submission" date="2015-06" db="UniProtKB">
        <authorList>
            <consortium name="EnsemblMetazoa"/>
        </authorList>
    </citation>
    <scope>IDENTIFICATION</scope>
</reference>
<reference evidence="13" key="1">
    <citation type="submission" date="2013-02" db="EMBL/GenBank/DDBJ databases">
        <authorList>
            <person name="Hughes D."/>
        </authorList>
    </citation>
    <scope>NUCLEOTIDE SEQUENCE</scope>
    <source>
        <strain>Durham</strain>
        <strain evidence="13">NC isolate 2 -- Noor lab</strain>
    </source>
</reference>
<keyword evidence="6" id="KW-0413">Isomerase</keyword>
<keyword evidence="13" id="KW-1185">Reference proteome</keyword>
<dbReference type="Pfam" id="PF00408">
    <property type="entry name" value="PGM_PMM_IV"/>
    <property type="match status" value="1"/>
</dbReference>
<feature type="domain" description="Alpha-D-phosphohexomutase alpha/beta/alpha" evidence="10">
    <location>
        <begin position="183"/>
        <end position="255"/>
    </location>
</feature>
<evidence type="ECO:0000259" key="8">
    <source>
        <dbReference type="Pfam" id="PF00408"/>
    </source>
</evidence>
<dbReference type="InterPro" id="IPR036900">
    <property type="entry name" value="A-D-PHexomutase_C_sf"/>
</dbReference>
<comment type="cofactor">
    <cofactor evidence="1">
        <name>Mg(2+)</name>
        <dbReference type="ChEBI" id="CHEBI:18420"/>
    </cofactor>
</comment>
<dbReference type="HOGENOM" id="CLU_016950_0_1_1"/>
<evidence type="ECO:0000256" key="1">
    <source>
        <dbReference type="ARBA" id="ARBA00001946"/>
    </source>
</evidence>
<dbReference type="FunFam" id="3.40.120.10:FF:000017">
    <property type="entry name" value="glucose 1,6-bisphosphate synthase"/>
    <property type="match status" value="1"/>
</dbReference>
<dbReference type="PANTHER" id="PTHR45745">
    <property type="entry name" value="PHOSPHOMANNOMUTASE 45A"/>
    <property type="match status" value="1"/>
</dbReference>
<evidence type="ECO:0000256" key="4">
    <source>
        <dbReference type="ARBA" id="ARBA00022723"/>
    </source>
</evidence>
<dbReference type="InterPro" id="IPR005843">
    <property type="entry name" value="A-D-PHexomutase_C"/>
</dbReference>
<dbReference type="InterPro" id="IPR005846">
    <property type="entry name" value="A-D-PHexomutase_a/b/a-III"/>
</dbReference>
<dbReference type="Proteomes" id="UP000015102">
    <property type="component" value="Unassembled WGS sequence"/>
</dbReference>
<dbReference type="EMBL" id="CAQQ02093896">
    <property type="status" value="NOT_ANNOTATED_CDS"/>
    <property type="molecule type" value="Genomic_DNA"/>
</dbReference>
<evidence type="ECO:0000256" key="3">
    <source>
        <dbReference type="ARBA" id="ARBA00022553"/>
    </source>
</evidence>
<dbReference type="GO" id="GO:0006166">
    <property type="term" value="P:purine ribonucleoside salvage"/>
    <property type="evidence" value="ECO:0007669"/>
    <property type="project" value="TreeGrafter"/>
</dbReference>
<dbReference type="PRINTS" id="PR00509">
    <property type="entry name" value="PGMPMM"/>
</dbReference>
<comment type="similarity">
    <text evidence="2 7">Belongs to the phosphohexose mutase family.</text>
</comment>
<dbReference type="Pfam" id="PF02880">
    <property type="entry name" value="PGM_PMM_III"/>
    <property type="match status" value="1"/>
</dbReference>
<evidence type="ECO:0000256" key="6">
    <source>
        <dbReference type="ARBA" id="ARBA00023235"/>
    </source>
</evidence>
<evidence type="ECO:0000259" key="10">
    <source>
        <dbReference type="Pfam" id="PF02879"/>
    </source>
</evidence>
<feature type="domain" description="Alpha-D-phosphohexomutase alpha/beta/alpha" evidence="11">
    <location>
        <begin position="274"/>
        <end position="399"/>
    </location>
</feature>
<proteinExistence type="inferred from homology"/>
<dbReference type="Pfam" id="PF02879">
    <property type="entry name" value="PGM_PMM_II"/>
    <property type="match status" value="1"/>
</dbReference>
<evidence type="ECO:0000256" key="7">
    <source>
        <dbReference type="RuleBase" id="RU004326"/>
    </source>
</evidence>
<dbReference type="PROSITE" id="PS00710">
    <property type="entry name" value="PGM_PMM"/>
    <property type="match status" value="1"/>
</dbReference>
<feature type="domain" description="Alpha-D-phosphohexomutase C-terminal" evidence="8">
    <location>
        <begin position="477"/>
        <end position="516"/>
    </location>
</feature>
<dbReference type="EMBL" id="CAQQ02093897">
    <property type="status" value="NOT_ANNOTATED_CDS"/>
    <property type="molecule type" value="Genomic_DNA"/>
</dbReference>
<evidence type="ECO:0008006" key="14">
    <source>
        <dbReference type="Google" id="ProtNLM"/>
    </source>
</evidence>
<sequence length="548" mass="61839">MGHFKKSIASPAPIWNRWSRGVMRAGFDSMNELVIVQTAQGLCEYIKHVFPPAEYERGVVFGFDGRYNSKRFAELSTTVFLNNKIKVYLYSRTVPTPFVPFAIMQKKCLAGVMVTASHNPKEDNGYKVFWSNGAQIIPPHDKEIQKSIEANLVPLNESWETSVLAKESEKLLFDPFEEMNEKYFAEYLKNVPKSFLENNSKSDLRFVYSAMHGVGYPAIEKVFKVSNLKPVLAVEEQRDPDPEFRTVKFPNPEEGSSTGCAEKDQDTGTWKVFNGNELGALLGWWAVQNYKELYGDKADLSNCYLLASTVSSKILRSIANAEGLNFVETLTGFKWMGNQSEGLMKSGKTVLFAFEEAIGFMFGVSVLDKDGVSAAGHLATMACYLKTHYNITLAQKLKEIFDIYGLHCTNCSYLFCYEPPVIKTIFERIRNFDDGKQSTYPKSIINGKYAIKDVRDLTTGVDTSQPDMIAILPISSSSQMITFSFENGLVVTLRTSGTEPKIKYYAEMCASKEDKDWDAIRVRLDEMVKAIVEEFLQPKINNLVYKAD</sequence>
<dbReference type="InterPro" id="IPR005844">
    <property type="entry name" value="A-D-PHexomutase_a/b/a-I"/>
</dbReference>
<evidence type="ECO:0000256" key="2">
    <source>
        <dbReference type="ARBA" id="ARBA00010231"/>
    </source>
</evidence>
<evidence type="ECO:0000313" key="13">
    <source>
        <dbReference type="Proteomes" id="UP000015102"/>
    </source>
</evidence>